<dbReference type="AlphaFoldDB" id="A0A1V1NWA8"/>
<organism evidence="1 2">
    <name type="scientific">Candidatus Magnetoglobus multicellularis str. Araruama</name>
    <dbReference type="NCBI Taxonomy" id="890399"/>
    <lineage>
        <taxon>Bacteria</taxon>
        <taxon>Pseudomonadati</taxon>
        <taxon>Thermodesulfobacteriota</taxon>
        <taxon>Desulfobacteria</taxon>
        <taxon>Desulfobacterales</taxon>
        <taxon>Desulfobacteraceae</taxon>
        <taxon>Candidatus Magnetoglobus</taxon>
    </lineage>
</organism>
<name>A0A1V1NWA8_9BACT</name>
<evidence type="ECO:0000313" key="1">
    <source>
        <dbReference type="EMBL" id="ETR66841.1"/>
    </source>
</evidence>
<gene>
    <name evidence="1" type="ORF">OMM_05457</name>
</gene>
<reference evidence="2" key="1">
    <citation type="submission" date="2012-11" db="EMBL/GenBank/DDBJ databases">
        <authorList>
            <person name="Lucero-Rivera Y.E."/>
            <person name="Tovar-Ramirez D."/>
        </authorList>
    </citation>
    <scope>NUCLEOTIDE SEQUENCE [LARGE SCALE GENOMIC DNA]</scope>
    <source>
        <strain evidence="2">Araruama</strain>
    </source>
</reference>
<dbReference type="Proteomes" id="UP000189670">
    <property type="component" value="Unassembled WGS sequence"/>
</dbReference>
<accession>A0A1V1NWA8</accession>
<evidence type="ECO:0000313" key="2">
    <source>
        <dbReference type="Proteomes" id="UP000189670"/>
    </source>
</evidence>
<proteinExistence type="predicted"/>
<sequence length="211" mass="24148">MLNSDIDDLTITLEKPDRNITGNIHGLLSGEVFKIAAYSRETNVQQVQRLKSTGTDMAYTFTRLKPASDYRVDLICRNQTSQYENIDLKMHHADGIDFILSSNSYEITGVITFPDHAIDGEYVWIHAISNSSQTDRRIKVHYNGEQSVVYTFSDLKPGRDYIVCASSPVYLKQPFLDNPVQIIDQSVHHVDLIFKKAIKFQALFMKMEIRL</sequence>
<protein>
    <submittedName>
        <fullName evidence="1">Uncharacterized protein</fullName>
    </submittedName>
</protein>
<comment type="caution">
    <text evidence="1">The sequence shown here is derived from an EMBL/GenBank/DDBJ whole genome shotgun (WGS) entry which is preliminary data.</text>
</comment>
<dbReference type="EMBL" id="ATBP01001715">
    <property type="protein sequence ID" value="ETR66841.1"/>
    <property type="molecule type" value="Genomic_DNA"/>
</dbReference>